<dbReference type="AlphaFoldDB" id="A0A857JA86"/>
<reference evidence="3 4" key="1">
    <citation type="submission" date="2020-01" db="EMBL/GenBank/DDBJ databases">
        <title>Genome sequencing of strain KACC 21265.</title>
        <authorList>
            <person name="Heo J."/>
            <person name="Kim S.-J."/>
            <person name="Kim J.-S."/>
            <person name="Hong S.-B."/>
            <person name="Kwon S.-W."/>
        </authorList>
    </citation>
    <scope>NUCLEOTIDE SEQUENCE [LARGE SCALE GENOMIC DNA]</scope>
    <source>
        <strain evidence="3 4">KACC 21265</strain>
    </source>
</reference>
<evidence type="ECO:0000313" key="3">
    <source>
        <dbReference type="EMBL" id="QHJ00052.1"/>
    </source>
</evidence>
<feature type="domain" description="Rap1a immunity protein" evidence="2">
    <location>
        <begin position="45"/>
        <end position="154"/>
    </location>
</feature>
<dbReference type="InterPro" id="IPR041238">
    <property type="entry name" value="Rap1a"/>
</dbReference>
<organism evidence="3 4">
    <name type="scientific">Xylophilus rhododendri</name>
    <dbReference type="NCBI Taxonomy" id="2697032"/>
    <lineage>
        <taxon>Bacteria</taxon>
        <taxon>Pseudomonadati</taxon>
        <taxon>Pseudomonadota</taxon>
        <taxon>Betaproteobacteria</taxon>
        <taxon>Burkholderiales</taxon>
        <taxon>Xylophilus</taxon>
    </lineage>
</organism>
<dbReference type="Pfam" id="PF18602">
    <property type="entry name" value="Rap1a"/>
    <property type="match status" value="1"/>
</dbReference>
<proteinExistence type="predicted"/>
<feature type="signal peptide" evidence="1">
    <location>
        <begin position="1"/>
        <end position="35"/>
    </location>
</feature>
<gene>
    <name evidence="3" type="ORF">GT347_19935</name>
</gene>
<evidence type="ECO:0000256" key="1">
    <source>
        <dbReference type="SAM" id="SignalP"/>
    </source>
</evidence>
<sequence length="168" mass="17797">MAHSPFPAAVSIRPMRPGAMLLVTALLTASMPALAADPLTAGSVSTRCQAQANPDQARCQALADGFLSGYLTGVQKGIRSTYEHDPQVLETTRGHTQTYERYREVEAHTLCLPADLQGKAAIDLFLRFMGSNPGNEDEPFGDVMEAALDAAFRCPAAAAPAPPAAKGW</sequence>
<keyword evidence="4" id="KW-1185">Reference proteome</keyword>
<dbReference type="KEGG" id="xyk:GT347_19935"/>
<feature type="chain" id="PRO_5033013933" description="Rap1a immunity protein domain-containing protein" evidence="1">
    <location>
        <begin position="36"/>
        <end position="168"/>
    </location>
</feature>
<evidence type="ECO:0000259" key="2">
    <source>
        <dbReference type="Pfam" id="PF18602"/>
    </source>
</evidence>
<dbReference type="RefSeq" id="WP_160553862.1">
    <property type="nucleotide sequence ID" value="NZ_CP047650.1"/>
</dbReference>
<keyword evidence="1" id="KW-0732">Signal</keyword>
<protein>
    <recommendedName>
        <fullName evidence="2">Rap1a immunity protein domain-containing protein</fullName>
    </recommendedName>
</protein>
<evidence type="ECO:0000313" key="4">
    <source>
        <dbReference type="Proteomes" id="UP000464787"/>
    </source>
</evidence>
<dbReference type="Proteomes" id="UP000464787">
    <property type="component" value="Chromosome"/>
</dbReference>
<accession>A0A857JA86</accession>
<dbReference type="EMBL" id="CP047650">
    <property type="protein sequence ID" value="QHJ00052.1"/>
    <property type="molecule type" value="Genomic_DNA"/>
</dbReference>
<name>A0A857JA86_9BURK</name>